<dbReference type="GO" id="GO:0003677">
    <property type="term" value="F:DNA binding"/>
    <property type="evidence" value="ECO:0007669"/>
    <property type="project" value="InterPro"/>
</dbReference>
<keyword evidence="3" id="KW-0731">Sigma factor</keyword>
<sequence length="187" mass="22509">MNYSERKIYSLIEQAHSGRQKAYLSLLKFYWNDIYSYINVKLRDKTYVEDLTISTFTKAFSKLYLYESRYDFKTWLISIAHNNVIDFVRKKNKYLLIYNIDELFDNVKDNTSPSPEEIVLEKQKIIEIRKYVDRLKPMYRDVIVLKYFKDCSQKEISAELGLTLSNVKIRLMRGKKILSDYYRSIQV</sequence>
<keyword evidence="2" id="KW-0805">Transcription regulation</keyword>
<dbReference type="AlphaFoldDB" id="A0A1J1E396"/>
<comment type="similarity">
    <text evidence="1">Belongs to the sigma-70 factor family. ECF subfamily.</text>
</comment>
<protein>
    <submittedName>
        <fullName evidence="7">RNA polymerase sigma-70 factor</fullName>
    </submittedName>
</protein>
<evidence type="ECO:0000256" key="1">
    <source>
        <dbReference type="ARBA" id="ARBA00010641"/>
    </source>
</evidence>
<feature type="domain" description="RNA polymerase sigma factor 70 region 4 type 2" evidence="6">
    <location>
        <begin position="127"/>
        <end position="177"/>
    </location>
</feature>
<dbReference type="RefSeq" id="WP_096687245.1">
    <property type="nucleotide sequence ID" value="NZ_AP014564.1"/>
</dbReference>
<dbReference type="InterPro" id="IPR036388">
    <property type="entry name" value="WH-like_DNA-bd_sf"/>
</dbReference>
<name>A0A1J1E396_9FLAO</name>
<dbReference type="NCBIfam" id="TIGR02937">
    <property type="entry name" value="sigma70-ECF"/>
    <property type="match status" value="1"/>
</dbReference>
<dbReference type="EMBL" id="AP014564">
    <property type="protein sequence ID" value="BAV95453.1"/>
    <property type="molecule type" value="Genomic_DNA"/>
</dbReference>
<evidence type="ECO:0000256" key="2">
    <source>
        <dbReference type="ARBA" id="ARBA00023015"/>
    </source>
</evidence>
<dbReference type="Gene3D" id="1.10.1740.10">
    <property type="match status" value="1"/>
</dbReference>
<dbReference type="PANTHER" id="PTHR43133:SF60">
    <property type="entry name" value="RNA POLYMERASE SIGMA FACTOR SIGV"/>
    <property type="match status" value="1"/>
</dbReference>
<dbReference type="InterPro" id="IPR014284">
    <property type="entry name" value="RNA_pol_sigma-70_dom"/>
</dbReference>
<accession>A0A1J1E396</accession>
<dbReference type="Proteomes" id="UP000243197">
    <property type="component" value="Chromosome"/>
</dbReference>
<dbReference type="CDD" id="cd06171">
    <property type="entry name" value="Sigma70_r4"/>
    <property type="match status" value="1"/>
</dbReference>
<feature type="domain" description="RNA polymerase sigma-70 region 2" evidence="5">
    <location>
        <begin position="33"/>
        <end position="93"/>
    </location>
</feature>
<evidence type="ECO:0000313" key="7">
    <source>
        <dbReference type="EMBL" id="BAV95453.1"/>
    </source>
</evidence>
<dbReference type="OrthoDB" id="9785675at2"/>
<dbReference type="InterPro" id="IPR039425">
    <property type="entry name" value="RNA_pol_sigma-70-like"/>
</dbReference>
<reference evidence="7 8" key="1">
    <citation type="submission" date="2014-03" db="EMBL/GenBank/DDBJ databases">
        <title>complete genome sequence of Flavobacteriaceae bacterium JBKA-6.</title>
        <authorList>
            <person name="Takano T."/>
            <person name="Nakamura Y."/>
            <person name="Takuma S."/>
            <person name="Yasuike M."/>
            <person name="Matsuyama T."/>
            <person name="Sakai T."/>
            <person name="Fujiwara A."/>
            <person name="Kimoto K."/>
            <person name="Fukuda Y."/>
            <person name="Kondo H."/>
            <person name="Hirono I."/>
            <person name="Nakayasu C."/>
        </authorList>
    </citation>
    <scope>NUCLEOTIDE SEQUENCE [LARGE SCALE GENOMIC DNA]</scope>
    <source>
        <strain evidence="7 8">JBKA-6</strain>
    </source>
</reference>
<dbReference type="InterPro" id="IPR013249">
    <property type="entry name" value="RNA_pol_sigma70_r4_t2"/>
</dbReference>
<dbReference type="Pfam" id="PF04542">
    <property type="entry name" value="Sigma70_r2"/>
    <property type="match status" value="1"/>
</dbReference>
<dbReference type="InterPro" id="IPR007627">
    <property type="entry name" value="RNA_pol_sigma70_r2"/>
</dbReference>
<evidence type="ECO:0000256" key="3">
    <source>
        <dbReference type="ARBA" id="ARBA00023082"/>
    </source>
</evidence>
<organism evidence="7 8">
    <name type="scientific">Ichthyobacterium seriolicida</name>
    <dbReference type="NCBI Taxonomy" id="242600"/>
    <lineage>
        <taxon>Bacteria</taxon>
        <taxon>Pseudomonadati</taxon>
        <taxon>Bacteroidota</taxon>
        <taxon>Flavobacteriia</taxon>
        <taxon>Flavobacteriales</taxon>
        <taxon>Ichthyobacteriaceae</taxon>
        <taxon>Ichthyobacterium</taxon>
    </lineage>
</organism>
<gene>
    <name evidence="7" type="ORF">JBKA6_1440</name>
</gene>
<dbReference type="GO" id="GO:0016987">
    <property type="term" value="F:sigma factor activity"/>
    <property type="evidence" value="ECO:0007669"/>
    <property type="project" value="UniProtKB-KW"/>
</dbReference>
<proteinExistence type="inferred from homology"/>
<dbReference type="PANTHER" id="PTHR43133">
    <property type="entry name" value="RNA POLYMERASE ECF-TYPE SIGMA FACTO"/>
    <property type="match status" value="1"/>
</dbReference>
<dbReference type="KEGG" id="ise:JBKA6_1440"/>
<dbReference type="SUPFAM" id="SSF88659">
    <property type="entry name" value="Sigma3 and sigma4 domains of RNA polymerase sigma factors"/>
    <property type="match status" value="1"/>
</dbReference>
<keyword evidence="4" id="KW-0804">Transcription</keyword>
<keyword evidence="8" id="KW-1185">Reference proteome</keyword>
<dbReference type="Pfam" id="PF08281">
    <property type="entry name" value="Sigma70_r4_2"/>
    <property type="match status" value="1"/>
</dbReference>
<dbReference type="GO" id="GO:0006352">
    <property type="term" value="P:DNA-templated transcription initiation"/>
    <property type="evidence" value="ECO:0007669"/>
    <property type="project" value="InterPro"/>
</dbReference>
<dbReference type="SUPFAM" id="SSF88946">
    <property type="entry name" value="Sigma2 domain of RNA polymerase sigma factors"/>
    <property type="match status" value="1"/>
</dbReference>
<dbReference type="InterPro" id="IPR013324">
    <property type="entry name" value="RNA_pol_sigma_r3/r4-like"/>
</dbReference>
<evidence type="ECO:0000313" key="8">
    <source>
        <dbReference type="Proteomes" id="UP000243197"/>
    </source>
</evidence>
<evidence type="ECO:0000256" key="4">
    <source>
        <dbReference type="ARBA" id="ARBA00023163"/>
    </source>
</evidence>
<evidence type="ECO:0000259" key="6">
    <source>
        <dbReference type="Pfam" id="PF08281"/>
    </source>
</evidence>
<evidence type="ECO:0000259" key="5">
    <source>
        <dbReference type="Pfam" id="PF04542"/>
    </source>
</evidence>
<dbReference type="InterPro" id="IPR013325">
    <property type="entry name" value="RNA_pol_sigma_r2"/>
</dbReference>
<dbReference type="Gene3D" id="1.10.10.10">
    <property type="entry name" value="Winged helix-like DNA-binding domain superfamily/Winged helix DNA-binding domain"/>
    <property type="match status" value="1"/>
</dbReference>